<dbReference type="InterPro" id="IPR016024">
    <property type="entry name" value="ARM-type_fold"/>
</dbReference>
<feature type="region of interest" description="Disordered" evidence="3">
    <location>
        <begin position="173"/>
        <end position="473"/>
    </location>
</feature>
<dbReference type="SUPFAM" id="SSF48371">
    <property type="entry name" value="ARM repeat"/>
    <property type="match status" value="1"/>
</dbReference>
<dbReference type="Pfam" id="PF00018">
    <property type="entry name" value="SH3_1"/>
    <property type="match status" value="1"/>
</dbReference>
<evidence type="ECO:0000256" key="3">
    <source>
        <dbReference type="SAM" id="MobiDB-lite"/>
    </source>
</evidence>
<dbReference type="PROSITE" id="PS50002">
    <property type="entry name" value="SH3"/>
    <property type="match status" value="1"/>
</dbReference>
<protein>
    <submittedName>
        <fullName evidence="5">SH3 domain-containing protein</fullName>
    </submittedName>
</protein>
<dbReference type="Pfam" id="PF09431">
    <property type="entry name" value="SPIN90_LRD"/>
    <property type="match status" value="1"/>
</dbReference>
<proteinExistence type="predicted"/>
<dbReference type="SUPFAM" id="SSF50044">
    <property type="entry name" value="SH3-domain"/>
    <property type="match status" value="1"/>
</dbReference>
<name>A0A182URD6_ANOME</name>
<dbReference type="CDD" id="cd11849">
    <property type="entry name" value="SH3_SPIN90"/>
    <property type="match status" value="1"/>
</dbReference>
<organism evidence="5 6">
    <name type="scientific">Anopheles merus</name>
    <name type="common">Mosquito</name>
    <dbReference type="NCBI Taxonomy" id="30066"/>
    <lineage>
        <taxon>Eukaryota</taxon>
        <taxon>Metazoa</taxon>
        <taxon>Ecdysozoa</taxon>
        <taxon>Arthropoda</taxon>
        <taxon>Hexapoda</taxon>
        <taxon>Insecta</taxon>
        <taxon>Pterygota</taxon>
        <taxon>Neoptera</taxon>
        <taxon>Endopterygota</taxon>
        <taxon>Diptera</taxon>
        <taxon>Nematocera</taxon>
        <taxon>Culicoidea</taxon>
        <taxon>Culicidae</taxon>
        <taxon>Anophelinae</taxon>
        <taxon>Anopheles</taxon>
    </lineage>
</organism>
<dbReference type="VEuPathDB" id="VectorBase:AMEM21_004848"/>
<feature type="compositionally biased region" description="Gly residues" evidence="3">
    <location>
        <begin position="410"/>
        <end position="432"/>
    </location>
</feature>
<dbReference type="Proteomes" id="UP000075903">
    <property type="component" value="Unassembled WGS sequence"/>
</dbReference>
<keyword evidence="6" id="KW-1185">Reference proteome</keyword>
<dbReference type="AlphaFoldDB" id="A0A182URD6"/>
<accession>A0A182URD6</accession>
<dbReference type="PANTHER" id="PTHR13357:SF1">
    <property type="entry name" value="NCK-INTERACTING PROTEIN WITH SH3 DOMAIN"/>
    <property type="match status" value="1"/>
</dbReference>
<feature type="compositionally biased region" description="Polar residues" evidence="3">
    <location>
        <begin position="368"/>
        <end position="384"/>
    </location>
</feature>
<sequence>MGPAAASNHQSTTSGLGSVGKVHRTFCPSSSTLPSYPPPPYNQQEKKGANMVDSMSQDAESFEMLKALYDFTAVYPKTISFDEGEYFILHQTSARQRNWWQVVSMKGNIGFVPSNYVMKLKVNPLFLNGFLESSIESLRLSTEKEINGIIGREELISRLVEKKRMLEKMLKYELTDSESEPPSPIKMSNGHLKQQQQHDGSSERTAPLKNGPQRHSPPAPSEQQQQQQQPVMMQTAKKSKSSPAVGGQVPPQFIQESPSTGVLATKHSGGPAQPEEQQQQTPVVVAVAAAAASQEPSSTLSELSSVSSEQTEPTSNNTATTGTLTTTSDEITAISRIDDRGGAGEEPSLGAAAPTEAENQTDHELNELETTNNDDVTVSETEPQPVSVREPPHDEPPQEEDEPVGPAEGAAGGGSGGGGGDGGGSVTAGGDDGTLASDTEREAGSGAECGESSVATGDEPAEPAEDLARQPPARVEAAEVYQIVDAIRKATRLSHELSCVALRVVLAELEVLLPPAVVRHLEPVAVHLAAPFDVPDGLLSKTHDAHRLRLIFAELSDCKNDSEQRTWMLHEDEADIRQYLAELIRILTDADPKICRSEMACDQYQSIINLVLYYQMETRWSIRKLLLAAFRAMCHLDYTTVDILLGSVLPLELVQDMVSNPRNIEKLQELANMLIIIFSIGRRMPINQQDHLRADFIIFLLNIIETPPESDVQEVLPDIMINLILSFNLQFDNFAENVVLEAMEQFKTAKTFTEKILLLINREEDPVHTLKHTPMNINPVLKMLVDLFSRPETASIFYTNDNKVLIDILVRQLSDLSAGEPIRKWYLELCRKILRNTNYPEHQHRKQDLMKIFTRIFCEETECSASDQQIVREIANEFPQIFKA</sequence>
<evidence type="ECO:0000256" key="2">
    <source>
        <dbReference type="PROSITE-ProRule" id="PRU00192"/>
    </source>
</evidence>
<dbReference type="InterPro" id="IPR035514">
    <property type="entry name" value="SPIN90_SH3"/>
</dbReference>
<dbReference type="GO" id="GO:0071933">
    <property type="term" value="F:Arp2/3 complex binding"/>
    <property type="evidence" value="ECO:0007669"/>
    <property type="project" value="TreeGrafter"/>
</dbReference>
<dbReference type="InterPro" id="IPR018556">
    <property type="entry name" value="SPIN90/Ldb17_LRD"/>
</dbReference>
<dbReference type="SMART" id="SM00326">
    <property type="entry name" value="SH3"/>
    <property type="match status" value="1"/>
</dbReference>
<dbReference type="Gene3D" id="2.30.30.40">
    <property type="entry name" value="SH3 Domains"/>
    <property type="match status" value="1"/>
</dbReference>
<keyword evidence="1 2" id="KW-0728">SH3 domain</keyword>
<evidence type="ECO:0000259" key="4">
    <source>
        <dbReference type="PROSITE" id="PS50002"/>
    </source>
</evidence>
<evidence type="ECO:0000313" key="5">
    <source>
        <dbReference type="EnsemblMetazoa" id="AMEM002309-PA"/>
    </source>
</evidence>
<dbReference type="EnsemblMetazoa" id="AMEM002309-RA">
    <property type="protein sequence ID" value="AMEM002309-PA"/>
    <property type="gene ID" value="AMEM002309"/>
</dbReference>
<dbReference type="InterPro" id="IPR001452">
    <property type="entry name" value="SH3_domain"/>
</dbReference>
<feature type="compositionally biased region" description="Low complexity" evidence="3">
    <location>
        <begin position="271"/>
        <end position="332"/>
    </location>
</feature>
<dbReference type="STRING" id="30066.A0A182URD6"/>
<reference evidence="5" key="1">
    <citation type="submission" date="2020-05" db="UniProtKB">
        <authorList>
            <consortium name="EnsemblMetazoa"/>
        </authorList>
    </citation>
    <scope>IDENTIFICATION</scope>
    <source>
        <strain evidence="5">MAF</strain>
    </source>
</reference>
<dbReference type="VEuPathDB" id="VectorBase:AMEM002309"/>
<feature type="region of interest" description="Disordered" evidence="3">
    <location>
        <begin position="30"/>
        <end position="51"/>
    </location>
</feature>
<dbReference type="GO" id="GO:0006897">
    <property type="term" value="P:endocytosis"/>
    <property type="evidence" value="ECO:0007669"/>
    <property type="project" value="TreeGrafter"/>
</dbReference>
<dbReference type="InterPro" id="IPR030125">
    <property type="entry name" value="SPIN90/Ldb17"/>
</dbReference>
<feature type="domain" description="SH3" evidence="4">
    <location>
        <begin position="60"/>
        <end position="122"/>
    </location>
</feature>
<feature type="region of interest" description="Disordered" evidence="3">
    <location>
        <begin position="1"/>
        <end position="20"/>
    </location>
</feature>
<evidence type="ECO:0000313" key="6">
    <source>
        <dbReference type="Proteomes" id="UP000075903"/>
    </source>
</evidence>
<feature type="compositionally biased region" description="Polar residues" evidence="3">
    <location>
        <begin position="7"/>
        <end position="16"/>
    </location>
</feature>
<dbReference type="InterPro" id="IPR036028">
    <property type="entry name" value="SH3-like_dom_sf"/>
</dbReference>
<evidence type="ECO:0000256" key="1">
    <source>
        <dbReference type="ARBA" id="ARBA00022443"/>
    </source>
</evidence>
<dbReference type="PANTHER" id="PTHR13357">
    <property type="entry name" value="SH3 ADAPTER PROTEIN SPIN90 NCK INTERACTING PROTEIN WITH SH3 DOMAIN"/>
    <property type="match status" value="1"/>
</dbReference>